<evidence type="ECO:0000256" key="6">
    <source>
        <dbReference type="ARBA" id="ARBA00022840"/>
    </source>
</evidence>
<dbReference type="Pfam" id="PF00458">
    <property type="entry name" value="WHEP-TRS"/>
    <property type="match status" value="1"/>
</dbReference>
<dbReference type="Pfam" id="PF13393">
    <property type="entry name" value="tRNA-synt_His"/>
    <property type="match status" value="1"/>
</dbReference>
<dbReference type="Gene3D" id="3.30.930.10">
    <property type="entry name" value="Bira Bifunctional Protein, Domain 2"/>
    <property type="match status" value="1"/>
</dbReference>
<keyword evidence="3" id="KW-0963">Cytoplasm</keyword>
<gene>
    <name evidence="13" type="ORF">CAOG_005209</name>
</gene>
<feature type="binding site" evidence="10">
    <location>
        <position position="180"/>
    </location>
    <ligand>
        <name>L-histidine</name>
        <dbReference type="ChEBI" id="CHEBI:57595"/>
    </ligand>
</feature>
<dbReference type="InterPro" id="IPR004516">
    <property type="entry name" value="HisRS/HisZ"/>
</dbReference>
<dbReference type="Proteomes" id="UP000008743">
    <property type="component" value="Unassembled WGS sequence"/>
</dbReference>
<dbReference type="GO" id="GO:0006427">
    <property type="term" value="P:histidyl-tRNA aminoacylation"/>
    <property type="evidence" value="ECO:0007669"/>
    <property type="project" value="InterPro"/>
</dbReference>
<dbReference type="InterPro" id="IPR045864">
    <property type="entry name" value="aa-tRNA-synth_II/BPL/LPL"/>
</dbReference>
<dbReference type="GO" id="GO:0032543">
    <property type="term" value="P:mitochondrial translation"/>
    <property type="evidence" value="ECO:0007669"/>
    <property type="project" value="TreeGrafter"/>
</dbReference>
<evidence type="ECO:0000259" key="11">
    <source>
        <dbReference type="PROSITE" id="PS50862"/>
    </source>
</evidence>
<comment type="catalytic activity">
    <reaction evidence="9">
        <text>tRNA(His) + L-histidine + ATP = L-histidyl-tRNA(His) + AMP + diphosphate + H(+)</text>
        <dbReference type="Rhea" id="RHEA:17313"/>
        <dbReference type="Rhea" id="RHEA-COMP:9665"/>
        <dbReference type="Rhea" id="RHEA-COMP:9689"/>
        <dbReference type="ChEBI" id="CHEBI:15378"/>
        <dbReference type="ChEBI" id="CHEBI:30616"/>
        <dbReference type="ChEBI" id="CHEBI:33019"/>
        <dbReference type="ChEBI" id="CHEBI:57595"/>
        <dbReference type="ChEBI" id="CHEBI:78442"/>
        <dbReference type="ChEBI" id="CHEBI:78527"/>
        <dbReference type="ChEBI" id="CHEBI:456215"/>
        <dbReference type="EC" id="6.1.1.21"/>
    </reaction>
</comment>
<evidence type="ECO:0000313" key="13">
    <source>
        <dbReference type="EMBL" id="KJE94583.1"/>
    </source>
</evidence>
<dbReference type="NCBIfam" id="TIGR00442">
    <property type="entry name" value="hisS"/>
    <property type="match status" value="1"/>
</dbReference>
<name>A0A0D2WSV6_CAPO3</name>
<protein>
    <recommendedName>
        <fullName evidence="2">histidine--tRNA ligase</fullName>
        <ecNumber evidence="2">6.1.1.21</ecNumber>
    </recommendedName>
</protein>
<dbReference type="PIRSF" id="PIRSF001549">
    <property type="entry name" value="His-tRNA_synth"/>
    <property type="match status" value="1"/>
</dbReference>
<dbReference type="FunCoup" id="A0A0D2WSV6">
    <property type="interactions" value="476"/>
</dbReference>
<organism evidence="13 14">
    <name type="scientific">Capsaspora owczarzaki (strain ATCC 30864)</name>
    <dbReference type="NCBI Taxonomy" id="595528"/>
    <lineage>
        <taxon>Eukaryota</taxon>
        <taxon>Filasterea</taxon>
        <taxon>Capsaspora</taxon>
    </lineage>
</organism>
<reference evidence="14" key="1">
    <citation type="submission" date="2011-02" db="EMBL/GenBank/DDBJ databases">
        <title>The Genome Sequence of Capsaspora owczarzaki ATCC 30864.</title>
        <authorList>
            <person name="Russ C."/>
            <person name="Cuomo C."/>
            <person name="Burger G."/>
            <person name="Gray M.W."/>
            <person name="Holland P.W.H."/>
            <person name="King N."/>
            <person name="Lang F.B.F."/>
            <person name="Roger A.J."/>
            <person name="Ruiz-Trillo I."/>
            <person name="Young S.K."/>
            <person name="Zeng Q."/>
            <person name="Gargeya S."/>
            <person name="Alvarado L."/>
            <person name="Berlin A."/>
            <person name="Chapman S.B."/>
            <person name="Chen Z."/>
            <person name="Freedman E."/>
            <person name="Gellesch M."/>
            <person name="Goldberg J."/>
            <person name="Griggs A."/>
            <person name="Gujja S."/>
            <person name="Heilman E."/>
            <person name="Heiman D."/>
            <person name="Howarth C."/>
            <person name="Mehta T."/>
            <person name="Neiman D."/>
            <person name="Pearson M."/>
            <person name="Roberts A."/>
            <person name="Saif S."/>
            <person name="Shea T."/>
            <person name="Shenoy N."/>
            <person name="Sisk P."/>
            <person name="Stolte C."/>
            <person name="Sykes S."/>
            <person name="White J."/>
            <person name="Yandava C."/>
            <person name="Haas B."/>
            <person name="Nusbaum C."/>
            <person name="Birren B."/>
        </authorList>
    </citation>
    <scope>NUCLEOTIDE SEQUENCE</scope>
    <source>
        <strain evidence="14">ATCC 30864</strain>
    </source>
</reference>
<evidence type="ECO:0000256" key="10">
    <source>
        <dbReference type="PIRSR" id="PIRSR001549-1"/>
    </source>
</evidence>
<keyword evidence="4" id="KW-0436">Ligase</keyword>
<dbReference type="InParanoid" id="A0A0D2WSV6"/>
<dbReference type="SUPFAM" id="SSF47060">
    <property type="entry name" value="S15/NS1 RNA-binding domain"/>
    <property type="match status" value="1"/>
</dbReference>
<dbReference type="AlphaFoldDB" id="A0A0D2WSV6"/>
<dbReference type="EC" id="6.1.1.21" evidence="2"/>
<dbReference type="CDD" id="cd00859">
    <property type="entry name" value="HisRS_anticodon"/>
    <property type="match status" value="1"/>
</dbReference>
<evidence type="ECO:0000256" key="1">
    <source>
        <dbReference type="ARBA" id="ARBA00008226"/>
    </source>
</evidence>
<dbReference type="PROSITE" id="PS50862">
    <property type="entry name" value="AA_TRNA_LIGASE_II"/>
    <property type="match status" value="1"/>
</dbReference>
<dbReference type="InterPro" id="IPR000738">
    <property type="entry name" value="WHEP-TRS_dom"/>
</dbReference>
<dbReference type="InterPro" id="IPR004154">
    <property type="entry name" value="Anticodon-bd"/>
</dbReference>
<evidence type="ECO:0000256" key="9">
    <source>
        <dbReference type="ARBA" id="ARBA00047639"/>
    </source>
</evidence>
<dbReference type="PANTHER" id="PTHR11476">
    <property type="entry name" value="HISTIDYL-TRNA SYNTHETASE"/>
    <property type="match status" value="1"/>
</dbReference>
<dbReference type="FunFam" id="3.30.930.10:FF:000021">
    <property type="entry name" value="Probable histidine--tRNA ligase, mitochondrial"/>
    <property type="match status" value="1"/>
</dbReference>
<dbReference type="PhylomeDB" id="A0A0D2WSV6"/>
<dbReference type="RefSeq" id="XP_004346894.1">
    <property type="nucleotide sequence ID" value="XM_004346844.2"/>
</dbReference>
<evidence type="ECO:0000256" key="7">
    <source>
        <dbReference type="ARBA" id="ARBA00022917"/>
    </source>
</evidence>
<feature type="binding site" evidence="10">
    <location>
        <position position="200"/>
    </location>
    <ligand>
        <name>L-histidine</name>
        <dbReference type="ChEBI" id="CHEBI:57595"/>
    </ligand>
</feature>
<sequence length="537" mass="58883">MASTTAASTAAAAAAAAPAAADPAVAKLNTLIKDQGEVVRKLKADKKDKAEIDAAVAVLLRYKAELKELQDEHSKGFVLKAPKGTQDFDPTQMAIRERVFGTIISVFKKHGAVTIDTPAFELKDTLLGKYGEDSKLIYDLADQGGELCSLRYDLTVPFARYVAMNKIRQIKRYHIARVYRRDNPQMNRGRFREFYQCDFDIAGEYDAMIPDAECVAVVYDVLSALQLNNFVIKINHRKILDGIFALCGVPAESFRAICSAVDKLDKAPWEEVRQEMVGEKGLDPKVADKIGEFVLLKGGQDLIKKLLEESELSKNEMAKEGLKLLTTLFEYLEIYNVLDRVSFDLSLARGLDYYTGVIYEAVLEGAQVGSVAGGGRYDDLVGMFAGKGSVPCVGVSLGIERLFAIILARETGNGTVKVKTSSTQVLVASGQKGLLKQRMDLLSEMWKEGIAAEILYKNNPKILDQFQYCEDHMIPLCLTIGEDEIKAGQVTLRVVATRQETKVARANLAEEVRRALRELPAAAAAAPTSAAAAPERA</sequence>
<dbReference type="EMBL" id="KE346367">
    <property type="protein sequence ID" value="KJE94583.1"/>
    <property type="molecule type" value="Genomic_DNA"/>
</dbReference>
<dbReference type="InterPro" id="IPR009068">
    <property type="entry name" value="uS15_NS1_RNA-bd_sf"/>
</dbReference>
<keyword evidence="5" id="KW-0547">Nucleotide-binding</keyword>
<dbReference type="InterPro" id="IPR033656">
    <property type="entry name" value="HisRS_anticodon"/>
</dbReference>
<dbReference type="InterPro" id="IPR006195">
    <property type="entry name" value="aa-tRNA-synth_II"/>
</dbReference>
<evidence type="ECO:0000256" key="8">
    <source>
        <dbReference type="ARBA" id="ARBA00023146"/>
    </source>
</evidence>
<keyword evidence="7" id="KW-0648">Protein biosynthesis</keyword>
<dbReference type="SUPFAM" id="SSF55681">
    <property type="entry name" value="Class II aaRS and biotin synthetases"/>
    <property type="match status" value="1"/>
</dbReference>
<dbReference type="PROSITE" id="PS51185">
    <property type="entry name" value="WHEP_TRS_2"/>
    <property type="match status" value="1"/>
</dbReference>
<dbReference type="GO" id="GO:0005829">
    <property type="term" value="C:cytosol"/>
    <property type="evidence" value="ECO:0007669"/>
    <property type="project" value="TreeGrafter"/>
</dbReference>
<dbReference type="OrthoDB" id="1906957at2759"/>
<dbReference type="GO" id="GO:0005524">
    <property type="term" value="F:ATP binding"/>
    <property type="evidence" value="ECO:0007669"/>
    <property type="project" value="UniProtKB-KW"/>
</dbReference>
<dbReference type="GO" id="GO:0003723">
    <property type="term" value="F:RNA binding"/>
    <property type="evidence" value="ECO:0007669"/>
    <property type="project" value="TreeGrafter"/>
</dbReference>
<dbReference type="Gene3D" id="1.10.287.10">
    <property type="entry name" value="S15/NS1, RNA-binding"/>
    <property type="match status" value="1"/>
</dbReference>
<evidence type="ECO:0000256" key="5">
    <source>
        <dbReference type="ARBA" id="ARBA00022741"/>
    </source>
</evidence>
<dbReference type="InterPro" id="IPR036621">
    <property type="entry name" value="Anticodon-bd_dom_sf"/>
</dbReference>
<feature type="domain" description="WHEP-TRS" evidence="12">
    <location>
        <begin position="24"/>
        <end position="80"/>
    </location>
</feature>
<dbReference type="STRING" id="595528.A0A0D2WSV6"/>
<dbReference type="InterPro" id="IPR015807">
    <property type="entry name" value="His-tRNA-ligase"/>
</dbReference>
<dbReference type="Pfam" id="PF03129">
    <property type="entry name" value="HGTP_anticodon"/>
    <property type="match status" value="1"/>
</dbReference>
<feature type="binding site" evidence="10">
    <location>
        <position position="349"/>
    </location>
    <ligand>
        <name>L-histidine</name>
        <dbReference type="ChEBI" id="CHEBI:57595"/>
    </ligand>
</feature>
<dbReference type="SUPFAM" id="SSF52954">
    <property type="entry name" value="Class II aaRS ABD-related"/>
    <property type="match status" value="1"/>
</dbReference>
<evidence type="ECO:0000256" key="4">
    <source>
        <dbReference type="ARBA" id="ARBA00022598"/>
    </source>
</evidence>
<feature type="binding site" evidence="10">
    <location>
        <begin position="153"/>
        <end position="155"/>
    </location>
    <ligand>
        <name>L-histidine</name>
        <dbReference type="ChEBI" id="CHEBI:57595"/>
    </ligand>
</feature>
<feature type="binding site" evidence="10">
    <location>
        <position position="196"/>
    </location>
    <ligand>
        <name>L-histidine</name>
        <dbReference type="ChEBI" id="CHEBI:57595"/>
    </ligand>
</feature>
<proteinExistence type="inferred from homology"/>
<evidence type="ECO:0000313" key="14">
    <source>
        <dbReference type="Proteomes" id="UP000008743"/>
    </source>
</evidence>
<dbReference type="GO" id="GO:0005739">
    <property type="term" value="C:mitochondrion"/>
    <property type="evidence" value="ECO:0007669"/>
    <property type="project" value="TreeGrafter"/>
</dbReference>
<keyword evidence="8 13" id="KW-0030">Aminoacyl-tRNA synthetase</keyword>
<keyword evidence="14" id="KW-1185">Reference proteome</keyword>
<accession>A0A0D2WSV6</accession>
<evidence type="ECO:0000256" key="3">
    <source>
        <dbReference type="ARBA" id="ARBA00022490"/>
    </source>
</evidence>
<dbReference type="GO" id="GO:0004821">
    <property type="term" value="F:histidine-tRNA ligase activity"/>
    <property type="evidence" value="ECO:0007669"/>
    <property type="project" value="UniProtKB-EC"/>
</dbReference>
<evidence type="ECO:0000256" key="2">
    <source>
        <dbReference type="ARBA" id="ARBA00012815"/>
    </source>
</evidence>
<comment type="similarity">
    <text evidence="1">Belongs to the class-II aminoacyl-tRNA synthetase family.</text>
</comment>
<dbReference type="FunFam" id="3.40.50.800:FF:000008">
    <property type="entry name" value="histidine--tRNA ligase, cytoplasmic isoform X1"/>
    <property type="match status" value="1"/>
</dbReference>
<dbReference type="PANTHER" id="PTHR11476:SF7">
    <property type="entry name" value="HISTIDINE--TRNA LIGASE"/>
    <property type="match status" value="1"/>
</dbReference>
<dbReference type="CDD" id="cd00773">
    <property type="entry name" value="HisRS-like_core"/>
    <property type="match status" value="1"/>
</dbReference>
<dbReference type="eggNOG" id="KOG1936">
    <property type="taxonomic scope" value="Eukaryota"/>
</dbReference>
<dbReference type="OMA" id="YQIQKVW"/>
<feature type="domain" description="Aminoacyl-transfer RNA synthetases class-II family profile" evidence="11">
    <location>
        <begin position="53"/>
        <end position="408"/>
    </location>
</feature>
<evidence type="ECO:0000259" key="12">
    <source>
        <dbReference type="PROSITE" id="PS51185"/>
    </source>
</evidence>
<feature type="binding site" evidence="10">
    <location>
        <begin position="353"/>
        <end position="354"/>
    </location>
    <ligand>
        <name>L-histidine</name>
        <dbReference type="ChEBI" id="CHEBI:57595"/>
    </ligand>
</feature>
<dbReference type="InterPro" id="IPR041715">
    <property type="entry name" value="HisRS-like_core"/>
</dbReference>
<dbReference type="Gene3D" id="3.40.50.800">
    <property type="entry name" value="Anticodon-binding domain"/>
    <property type="match status" value="1"/>
</dbReference>
<dbReference type="SMART" id="SM00991">
    <property type="entry name" value="WHEP-TRS"/>
    <property type="match status" value="1"/>
</dbReference>
<keyword evidence="6" id="KW-0067">ATP-binding</keyword>